<dbReference type="Gene3D" id="1.20.1560.10">
    <property type="entry name" value="ABC transporter type 1, transmembrane domain"/>
    <property type="match status" value="1"/>
</dbReference>
<evidence type="ECO:0000256" key="1">
    <source>
        <dbReference type="ARBA" id="ARBA00004651"/>
    </source>
</evidence>
<evidence type="ECO:0000313" key="10">
    <source>
        <dbReference type="EMBL" id="MBM7657929.1"/>
    </source>
</evidence>
<dbReference type="InterPro" id="IPR003593">
    <property type="entry name" value="AAA+_ATPase"/>
</dbReference>
<dbReference type="InterPro" id="IPR027417">
    <property type="entry name" value="P-loop_NTPase"/>
</dbReference>
<evidence type="ECO:0000256" key="7">
    <source>
        <dbReference type="SAM" id="Phobius"/>
    </source>
</evidence>
<evidence type="ECO:0000256" key="6">
    <source>
        <dbReference type="ARBA" id="ARBA00023136"/>
    </source>
</evidence>
<dbReference type="GO" id="GO:0005524">
    <property type="term" value="F:ATP binding"/>
    <property type="evidence" value="ECO:0007669"/>
    <property type="project" value="UniProtKB-KW"/>
</dbReference>
<evidence type="ECO:0000256" key="2">
    <source>
        <dbReference type="ARBA" id="ARBA00022692"/>
    </source>
</evidence>
<keyword evidence="4 10" id="KW-0067">ATP-binding</keyword>
<dbReference type="PANTHER" id="PTHR43394:SF1">
    <property type="entry name" value="ATP-BINDING CASSETTE SUB-FAMILY B MEMBER 10, MITOCHONDRIAL"/>
    <property type="match status" value="1"/>
</dbReference>
<dbReference type="PANTHER" id="PTHR43394">
    <property type="entry name" value="ATP-DEPENDENT PERMEASE MDL1, MITOCHONDRIAL"/>
    <property type="match status" value="1"/>
</dbReference>
<accession>A0ABS2Q818</accession>
<gene>
    <name evidence="10" type="ORF">JOC27_001380</name>
</gene>
<dbReference type="InterPro" id="IPR039421">
    <property type="entry name" value="Type_1_exporter"/>
</dbReference>
<evidence type="ECO:0000259" key="8">
    <source>
        <dbReference type="PROSITE" id="PS50893"/>
    </source>
</evidence>
<feature type="transmembrane region" description="Helical" evidence="7">
    <location>
        <begin position="133"/>
        <end position="151"/>
    </location>
</feature>
<dbReference type="PROSITE" id="PS50893">
    <property type="entry name" value="ABC_TRANSPORTER_2"/>
    <property type="match status" value="1"/>
</dbReference>
<feature type="transmembrane region" description="Helical" evidence="7">
    <location>
        <begin position="52"/>
        <end position="76"/>
    </location>
</feature>
<feature type="transmembrane region" description="Helical" evidence="7">
    <location>
        <begin position="157"/>
        <end position="174"/>
    </location>
</feature>
<feature type="domain" description="ABC transporter" evidence="8">
    <location>
        <begin position="332"/>
        <end position="568"/>
    </location>
</feature>
<keyword evidence="3" id="KW-0547">Nucleotide-binding</keyword>
<dbReference type="InterPro" id="IPR017871">
    <property type="entry name" value="ABC_transporter-like_CS"/>
</dbReference>
<keyword evidence="11" id="KW-1185">Reference proteome</keyword>
<dbReference type="InterPro" id="IPR003439">
    <property type="entry name" value="ABC_transporter-like_ATP-bd"/>
</dbReference>
<dbReference type="Pfam" id="PF00664">
    <property type="entry name" value="ABC_membrane"/>
    <property type="match status" value="1"/>
</dbReference>
<feature type="transmembrane region" description="Helical" evidence="7">
    <location>
        <begin position="278"/>
        <end position="297"/>
    </location>
</feature>
<protein>
    <submittedName>
        <fullName evidence="10">ATP-binding cassette subfamily B protein</fullName>
    </submittedName>
</protein>
<dbReference type="SUPFAM" id="SSF90123">
    <property type="entry name" value="ABC transporter transmembrane region"/>
    <property type="match status" value="1"/>
</dbReference>
<comment type="subcellular location">
    <subcellularLocation>
        <location evidence="1">Cell membrane</location>
        <topology evidence="1">Multi-pass membrane protein</topology>
    </subcellularLocation>
</comment>
<dbReference type="EMBL" id="JAFBEV010000010">
    <property type="protein sequence ID" value="MBM7657929.1"/>
    <property type="molecule type" value="Genomic_DNA"/>
</dbReference>
<keyword evidence="5 7" id="KW-1133">Transmembrane helix</keyword>
<sequence length="578" mass="64563">MHFLQPYWRKYRRLFFLALLFLALEAMADLAQPALMAQIIDRGVKERSVSLLIHYGLWMLLITLGGALSACMRNILSVHVSQNFAKDLREDLYRSIHHFPIATIDHFGRATLMTRLTNDVTRVQTFANGTMRVMMKAPLIGIGSLIMAVRLNPRLSLILLAIIPVIACWILLNVKLSAPFYMKVQQALDQLNLRLQDYLRGVRVVKIFNRSREEVKRFAVDSQNLGQLSVSAARVGNFFGPLVTLSVNAGILAILWFGAIGVDDGTMQVGTVIAFTNYLMQILFAIMIVNNAFNLFVRAKASTERINAIMRCSQPKKLIHKPFAAMEDEGTLEFQDVFFHYPETVNNWQLQDISFRVESGQMIGISGSVASGKTTLTRLILRFYDVDSGSILFDGRRIDSFSVDILRQRIAIVPQAPRLFSGTIRENICWGKPGASDAEVKRAAELAEADPFIRRTPLGYQSQIGQGGINLSGGQKQRLSLARALIRNPELLILDEATSAVDALTDKKIRRNLKSMGKKVTILMITQRVAALREADQIIILDEGKIEAVGTHHQLICSSPYYKTICEAQSPVGGECHG</sequence>
<dbReference type="SUPFAM" id="SSF52540">
    <property type="entry name" value="P-loop containing nucleoside triphosphate hydrolases"/>
    <property type="match status" value="1"/>
</dbReference>
<evidence type="ECO:0000256" key="5">
    <source>
        <dbReference type="ARBA" id="ARBA00022989"/>
    </source>
</evidence>
<dbReference type="CDD" id="cd18548">
    <property type="entry name" value="ABC_6TM_Tm287_like"/>
    <property type="match status" value="1"/>
</dbReference>
<keyword evidence="6 7" id="KW-0472">Membrane</keyword>
<evidence type="ECO:0000256" key="3">
    <source>
        <dbReference type="ARBA" id="ARBA00022741"/>
    </source>
</evidence>
<feature type="domain" description="ABC transmembrane type-1" evidence="9">
    <location>
        <begin position="16"/>
        <end position="298"/>
    </location>
</feature>
<dbReference type="RefSeq" id="WP_205006284.1">
    <property type="nucleotide sequence ID" value="NZ_CBCRXA010000010.1"/>
</dbReference>
<dbReference type="PROSITE" id="PS50929">
    <property type="entry name" value="ABC_TM1F"/>
    <property type="match status" value="1"/>
</dbReference>
<proteinExistence type="predicted"/>
<name>A0ABS2Q818_9BACL</name>
<feature type="transmembrane region" description="Helical" evidence="7">
    <location>
        <begin position="238"/>
        <end position="258"/>
    </location>
</feature>
<comment type="caution">
    <text evidence="10">The sequence shown here is derived from an EMBL/GenBank/DDBJ whole genome shotgun (WGS) entry which is preliminary data.</text>
</comment>
<evidence type="ECO:0000259" key="9">
    <source>
        <dbReference type="PROSITE" id="PS50929"/>
    </source>
</evidence>
<dbReference type="PROSITE" id="PS00211">
    <property type="entry name" value="ABC_TRANSPORTER_1"/>
    <property type="match status" value="1"/>
</dbReference>
<keyword evidence="2 7" id="KW-0812">Transmembrane</keyword>
<dbReference type="SMART" id="SM00382">
    <property type="entry name" value="AAA"/>
    <property type="match status" value="1"/>
</dbReference>
<dbReference type="Pfam" id="PF00005">
    <property type="entry name" value="ABC_tran"/>
    <property type="match status" value="1"/>
</dbReference>
<dbReference type="Proteomes" id="UP000823201">
    <property type="component" value="Unassembled WGS sequence"/>
</dbReference>
<dbReference type="InterPro" id="IPR036640">
    <property type="entry name" value="ABC1_TM_sf"/>
</dbReference>
<organism evidence="10 11">
    <name type="scientific">Sporolactobacillus spathodeae</name>
    <dbReference type="NCBI Taxonomy" id="1465502"/>
    <lineage>
        <taxon>Bacteria</taxon>
        <taxon>Bacillati</taxon>
        <taxon>Bacillota</taxon>
        <taxon>Bacilli</taxon>
        <taxon>Bacillales</taxon>
        <taxon>Sporolactobacillaceae</taxon>
        <taxon>Sporolactobacillus</taxon>
    </lineage>
</organism>
<evidence type="ECO:0000256" key="4">
    <source>
        <dbReference type="ARBA" id="ARBA00022840"/>
    </source>
</evidence>
<dbReference type="InterPro" id="IPR011527">
    <property type="entry name" value="ABC1_TM_dom"/>
</dbReference>
<reference evidence="10 11" key="1">
    <citation type="submission" date="2021-01" db="EMBL/GenBank/DDBJ databases">
        <title>Genomic Encyclopedia of Type Strains, Phase IV (KMG-IV): sequencing the most valuable type-strain genomes for metagenomic binning, comparative biology and taxonomic classification.</title>
        <authorList>
            <person name="Goeker M."/>
        </authorList>
    </citation>
    <scope>NUCLEOTIDE SEQUENCE [LARGE SCALE GENOMIC DNA]</scope>
    <source>
        <strain evidence="10 11">DSM 100968</strain>
    </source>
</reference>
<dbReference type="Gene3D" id="3.40.50.300">
    <property type="entry name" value="P-loop containing nucleotide triphosphate hydrolases"/>
    <property type="match status" value="1"/>
</dbReference>
<evidence type="ECO:0000313" key="11">
    <source>
        <dbReference type="Proteomes" id="UP000823201"/>
    </source>
</evidence>